<gene>
    <name evidence="2" type="ORF">KIPB_010650</name>
</gene>
<dbReference type="Proteomes" id="UP000265618">
    <property type="component" value="Unassembled WGS sequence"/>
</dbReference>
<accession>A0A9K3GMH5</accession>
<dbReference type="InterPro" id="IPR029064">
    <property type="entry name" value="Ribosomal_eL30-like_sf"/>
</dbReference>
<dbReference type="AlphaFoldDB" id="A0A9K3GMH5"/>
<dbReference type="EMBL" id="BDIP01004044">
    <property type="protein sequence ID" value="GIQ88407.1"/>
    <property type="molecule type" value="Genomic_DNA"/>
</dbReference>
<evidence type="ECO:0000313" key="3">
    <source>
        <dbReference type="Proteomes" id="UP000265618"/>
    </source>
</evidence>
<feature type="domain" description="eRF1" evidence="1">
    <location>
        <begin position="2"/>
        <end position="32"/>
    </location>
</feature>
<protein>
    <recommendedName>
        <fullName evidence="1">eRF1 domain-containing protein</fullName>
    </recommendedName>
</protein>
<evidence type="ECO:0000313" key="2">
    <source>
        <dbReference type="EMBL" id="GIQ88407.1"/>
    </source>
</evidence>
<feature type="non-terminal residue" evidence="2">
    <location>
        <position position="1"/>
    </location>
</feature>
<proteinExistence type="predicted"/>
<name>A0A9K3GMH5_9EUKA</name>
<keyword evidence="3" id="KW-1185">Reference proteome</keyword>
<reference evidence="2 3" key="1">
    <citation type="journal article" date="2018" name="PLoS ONE">
        <title>The draft genome of Kipferlia bialata reveals reductive genome evolution in fornicate parasites.</title>
        <authorList>
            <person name="Tanifuji G."/>
            <person name="Takabayashi S."/>
            <person name="Kume K."/>
            <person name="Takagi M."/>
            <person name="Nakayama T."/>
            <person name="Kamikawa R."/>
            <person name="Inagaki Y."/>
            <person name="Hashimoto T."/>
        </authorList>
    </citation>
    <scope>NUCLEOTIDE SEQUENCE [LARGE SCALE GENOMIC DNA]</scope>
    <source>
        <strain evidence="2">NY0173</strain>
    </source>
</reference>
<dbReference type="SUPFAM" id="SSF55315">
    <property type="entry name" value="L30e-like"/>
    <property type="match status" value="1"/>
</dbReference>
<dbReference type="Pfam" id="PF03465">
    <property type="entry name" value="eRF1_3"/>
    <property type="match status" value="1"/>
</dbReference>
<dbReference type="InterPro" id="IPR005142">
    <property type="entry name" value="eRF1_3"/>
</dbReference>
<dbReference type="OrthoDB" id="10249111at2759"/>
<sequence length="47" mass="5152">KNGVEVLIMSSRHNTGERLMRLGGIAAILRYPTMLTPGDDSEDSDSF</sequence>
<organism evidence="2 3">
    <name type="scientific">Kipferlia bialata</name>
    <dbReference type="NCBI Taxonomy" id="797122"/>
    <lineage>
        <taxon>Eukaryota</taxon>
        <taxon>Metamonada</taxon>
        <taxon>Carpediemonas-like organisms</taxon>
        <taxon>Kipferlia</taxon>
    </lineage>
</organism>
<dbReference type="Gene3D" id="3.30.1330.30">
    <property type="match status" value="1"/>
</dbReference>
<comment type="caution">
    <text evidence="2">The sequence shown here is derived from an EMBL/GenBank/DDBJ whole genome shotgun (WGS) entry which is preliminary data.</text>
</comment>
<evidence type="ECO:0000259" key="1">
    <source>
        <dbReference type="Pfam" id="PF03465"/>
    </source>
</evidence>